<feature type="transmembrane region" description="Helical" evidence="5">
    <location>
        <begin position="487"/>
        <end position="511"/>
    </location>
</feature>
<dbReference type="GO" id="GO:0016020">
    <property type="term" value="C:membrane"/>
    <property type="evidence" value="ECO:0007669"/>
    <property type="project" value="TreeGrafter"/>
</dbReference>
<keyword evidence="5" id="KW-0472">Membrane</keyword>
<organism evidence="7 8">
    <name type="scientific">Symbiodinium natans</name>
    <dbReference type="NCBI Taxonomy" id="878477"/>
    <lineage>
        <taxon>Eukaryota</taxon>
        <taxon>Sar</taxon>
        <taxon>Alveolata</taxon>
        <taxon>Dinophyceae</taxon>
        <taxon>Suessiales</taxon>
        <taxon>Symbiodiniaceae</taxon>
        <taxon>Symbiodinium</taxon>
    </lineage>
</organism>
<dbReference type="GO" id="GO:0046872">
    <property type="term" value="F:metal ion binding"/>
    <property type="evidence" value="ECO:0007669"/>
    <property type="project" value="UniProtKB-KW"/>
</dbReference>
<keyword evidence="3" id="KW-0408">Iron</keyword>
<dbReference type="InterPro" id="IPR036400">
    <property type="entry name" value="Cyt_B5-like_heme/steroid_sf"/>
</dbReference>
<feature type="transmembrane region" description="Helical" evidence="5">
    <location>
        <begin position="16"/>
        <end position="41"/>
    </location>
</feature>
<feature type="transmembrane region" description="Helical" evidence="5">
    <location>
        <begin position="144"/>
        <end position="161"/>
    </location>
</feature>
<feature type="transmembrane region" description="Helical" evidence="5">
    <location>
        <begin position="217"/>
        <end position="240"/>
    </location>
</feature>
<feature type="transmembrane region" description="Helical" evidence="5">
    <location>
        <begin position="594"/>
        <end position="612"/>
    </location>
</feature>
<feature type="transmembrane region" description="Helical" evidence="5">
    <location>
        <begin position="449"/>
        <end position="467"/>
    </location>
</feature>
<evidence type="ECO:0000256" key="3">
    <source>
        <dbReference type="ARBA" id="ARBA00023004"/>
    </source>
</evidence>
<sequence length="940" mass="102810">MTSYVTSSRLYSEGAVVGHCLVWVVFWSLCHFAMAVPAGALERMMVNDPQAKHGGQRQRSVYVRRLCRSQLFCLLSLVGAAGLISAHCCLSQDLLLDFTSHHQVLFSMAFGHWIVSFFEDLNCSGFMGGGLDSKALPGIRDPSTILFQGFLLHHLAAGVSYAALLRYRLGCVGTLGLLFELPVPLLARRELSRVVGRQAAWSRWMSERTSVSEHWRYTYILFLVGRGGPMAAYVYSVLWFQDDLAKLQLPELLLYHSTCIFFGVWNYTFLSVLDAWCRADVAAALPELFEEDPEQPGPGAETPQTPQEPEAAALYEVDAEVLASKADSGLLWLVIEGVVYDLSLWHEHPGGVEVLRQLAGKDATGEFQQACPALHSSLASVSRYQVGALRLPPREYRIFEHPLEEEAMRRLLTFALPSLSLGAVGFQAFLQHVPDAPLRDAAGRSPGPLCGLLAAVAAAAFGLVLPVRRLLGTASACGTGSGWHAHIIAVCIVGLYGAIPGASSTMTAAMVDAAPEGLERLSVALLAVELILSPATTPPVLPALLCLLSWHDRGLQPSHFLQEGVYVPWGWCMACVGFLVVATRLADGHAVKRALALLVLYAPAAVGVYMAMQPDASELRQIFASPLRAVGLIIIASVTSMIAICALLGMAVRCSPRFATRSLAFTFGLLSLVCCGLSRWRWLLAVALVLHFLELARQHRTALDQAALAGRVAELPWHFLGAQALWDTSRVSFLSYIWRATVCNLQNVITSILPEELRVYACEAPVPYYGEKVAMGLAAQYIPPKARGKDRRRPNFFVCNVGQIVESCMTDLQHTMNTLVDVWGEFHDPTLPGLCANVVMVFPSSDQGWAKEINLSVWESGKDAFDWYVKSKGHKKALMEHTSGILRTFGNLLASLEPVEPIKYQDRCRRCGRTVEASAGQPAHPACLVCGASTFRYNLF</sequence>
<protein>
    <submittedName>
        <fullName evidence="7">AlnC protein</fullName>
    </submittedName>
</protein>
<evidence type="ECO:0000313" key="7">
    <source>
        <dbReference type="EMBL" id="CAE7230351.1"/>
    </source>
</evidence>
<evidence type="ECO:0000259" key="6">
    <source>
        <dbReference type="PROSITE" id="PS50255"/>
    </source>
</evidence>
<dbReference type="Proteomes" id="UP000604046">
    <property type="component" value="Unassembled WGS sequence"/>
</dbReference>
<keyword evidence="1" id="KW-0349">Heme</keyword>
<dbReference type="PROSITE" id="PS50255">
    <property type="entry name" value="CYTOCHROME_B5_2"/>
    <property type="match status" value="1"/>
</dbReference>
<dbReference type="PANTHER" id="PTHR19359">
    <property type="entry name" value="CYTOCHROME B5"/>
    <property type="match status" value="1"/>
</dbReference>
<feature type="transmembrane region" description="Helical" evidence="5">
    <location>
        <begin position="664"/>
        <end position="693"/>
    </location>
</feature>
<feature type="transmembrane region" description="Helical" evidence="5">
    <location>
        <begin position="252"/>
        <end position="270"/>
    </location>
</feature>
<comment type="similarity">
    <text evidence="4">Belongs to the cytochrome b5 family.</text>
</comment>
<evidence type="ECO:0000313" key="8">
    <source>
        <dbReference type="Proteomes" id="UP000604046"/>
    </source>
</evidence>
<dbReference type="Pfam" id="PF00173">
    <property type="entry name" value="Cyt-b5"/>
    <property type="match status" value="1"/>
</dbReference>
<reference evidence="7" key="1">
    <citation type="submission" date="2021-02" db="EMBL/GenBank/DDBJ databases">
        <authorList>
            <person name="Dougan E. K."/>
            <person name="Rhodes N."/>
            <person name="Thang M."/>
            <person name="Chan C."/>
        </authorList>
    </citation>
    <scope>NUCLEOTIDE SEQUENCE</scope>
</reference>
<feature type="domain" description="Cytochrome b5 heme-binding" evidence="6">
    <location>
        <begin position="314"/>
        <end position="390"/>
    </location>
</feature>
<evidence type="ECO:0000256" key="2">
    <source>
        <dbReference type="ARBA" id="ARBA00022723"/>
    </source>
</evidence>
<dbReference type="OrthoDB" id="260519at2759"/>
<accession>A0A812KN14</accession>
<dbReference type="InterPro" id="IPR001199">
    <property type="entry name" value="Cyt_B5-like_heme/steroid-bd"/>
</dbReference>
<dbReference type="SUPFAM" id="SSF55856">
    <property type="entry name" value="Cytochrome b5-like heme/steroid binding domain"/>
    <property type="match status" value="1"/>
</dbReference>
<evidence type="ECO:0000256" key="4">
    <source>
        <dbReference type="ARBA" id="ARBA00038168"/>
    </source>
</evidence>
<feature type="transmembrane region" description="Helical" evidence="5">
    <location>
        <begin position="632"/>
        <end position="652"/>
    </location>
</feature>
<keyword evidence="5" id="KW-1133">Transmembrane helix</keyword>
<dbReference type="AlphaFoldDB" id="A0A812KN14"/>
<dbReference type="Gene3D" id="3.10.120.10">
    <property type="entry name" value="Cytochrome b5-like heme/steroid binding domain"/>
    <property type="match status" value="1"/>
</dbReference>
<keyword evidence="2" id="KW-0479">Metal-binding</keyword>
<feature type="transmembrane region" description="Helical" evidence="5">
    <location>
        <begin position="565"/>
        <end position="582"/>
    </location>
</feature>
<keyword evidence="8" id="KW-1185">Reference proteome</keyword>
<name>A0A812KN14_9DINO</name>
<dbReference type="EMBL" id="CAJNDS010000722">
    <property type="protein sequence ID" value="CAE7230351.1"/>
    <property type="molecule type" value="Genomic_DNA"/>
</dbReference>
<dbReference type="GO" id="GO:0020037">
    <property type="term" value="F:heme binding"/>
    <property type="evidence" value="ECO:0007669"/>
    <property type="project" value="TreeGrafter"/>
</dbReference>
<gene>
    <name evidence="7" type="primary">alnC</name>
    <name evidence="7" type="ORF">SNAT2548_LOCUS9346</name>
</gene>
<proteinExistence type="inferred from homology"/>
<evidence type="ECO:0000256" key="1">
    <source>
        <dbReference type="ARBA" id="ARBA00022617"/>
    </source>
</evidence>
<keyword evidence="5" id="KW-0812">Transmembrane</keyword>
<dbReference type="PANTHER" id="PTHR19359:SF14">
    <property type="entry name" value="CYTOCHROME B5 A"/>
    <property type="match status" value="1"/>
</dbReference>
<dbReference type="SMART" id="SM01117">
    <property type="entry name" value="Cyt-b5"/>
    <property type="match status" value="1"/>
</dbReference>
<evidence type="ECO:0000256" key="5">
    <source>
        <dbReference type="SAM" id="Phobius"/>
    </source>
</evidence>
<dbReference type="InterPro" id="IPR050668">
    <property type="entry name" value="Cytochrome_b5"/>
</dbReference>
<comment type="caution">
    <text evidence="7">The sequence shown here is derived from an EMBL/GenBank/DDBJ whole genome shotgun (WGS) entry which is preliminary data.</text>
</comment>